<dbReference type="KEGG" id="hgr:DW355_17245"/>
<dbReference type="EMBL" id="CP031395">
    <property type="protein sequence ID" value="QBK06227.1"/>
    <property type="molecule type" value="Genomic_DNA"/>
</dbReference>
<dbReference type="InterPro" id="IPR016187">
    <property type="entry name" value="CTDL_fold"/>
</dbReference>
<feature type="transmembrane region" description="Helical" evidence="1">
    <location>
        <begin position="26"/>
        <end position="45"/>
    </location>
</feature>
<reference evidence="3 4" key="1">
    <citation type="submission" date="2018-07" db="EMBL/GenBank/DDBJ databases">
        <title>Exploring interactions and the metabolic potential of the ultra-small soil bacteria Hylemonella gracilis.</title>
        <authorList>
            <person name="Tyc O."/>
            <person name="Kulkarni P."/>
            <person name="Gawehns F."/>
            <person name="Hundscheid M."/>
            <person name="Zweers H."/>
            <person name="Garbeva P."/>
        </authorList>
    </citation>
    <scope>NUCLEOTIDE SEQUENCE [LARGE SCALE GENOMIC DNA]</scope>
    <source>
        <strain evidence="3 4">NS1</strain>
    </source>
</reference>
<dbReference type="OrthoDB" id="9768004at2"/>
<keyword evidence="1" id="KW-0472">Membrane</keyword>
<dbReference type="Pfam" id="PF03781">
    <property type="entry name" value="FGE-sulfatase"/>
    <property type="match status" value="1"/>
</dbReference>
<dbReference type="PANTHER" id="PTHR23150:SF19">
    <property type="entry name" value="FORMYLGLYCINE-GENERATING ENZYME"/>
    <property type="match status" value="1"/>
</dbReference>
<evidence type="ECO:0000256" key="1">
    <source>
        <dbReference type="SAM" id="Phobius"/>
    </source>
</evidence>
<keyword evidence="1" id="KW-1133">Transmembrane helix</keyword>
<dbReference type="InterPro" id="IPR005532">
    <property type="entry name" value="SUMF_dom"/>
</dbReference>
<dbReference type="SUPFAM" id="SSF56436">
    <property type="entry name" value="C-type lectin-like"/>
    <property type="match status" value="1"/>
</dbReference>
<proteinExistence type="predicted"/>
<evidence type="ECO:0000259" key="2">
    <source>
        <dbReference type="Pfam" id="PF03781"/>
    </source>
</evidence>
<feature type="domain" description="Sulfatase-modifying factor enzyme-like" evidence="2">
    <location>
        <begin position="332"/>
        <end position="550"/>
    </location>
</feature>
<dbReference type="InterPro" id="IPR051043">
    <property type="entry name" value="Sulfatase_Mod_Factor_Kinase"/>
</dbReference>
<gene>
    <name evidence="3" type="ORF">DW355_17245</name>
</gene>
<evidence type="ECO:0000313" key="4">
    <source>
        <dbReference type="Proteomes" id="UP000292939"/>
    </source>
</evidence>
<dbReference type="Proteomes" id="UP000292939">
    <property type="component" value="Chromosome"/>
</dbReference>
<dbReference type="AlphaFoldDB" id="A0A4P6UQ17"/>
<dbReference type="InterPro" id="IPR042095">
    <property type="entry name" value="SUMF_sf"/>
</dbReference>
<dbReference type="Gene3D" id="3.90.1580.10">
    <property type="entry name" value="paralog of FGE (formylglycine-generating enzyme)"/>
    <property type="match status" value="1"/>
</dbReference>
<evidence type="ECO:0000313" key="3">
    <source>
        <dbReference type="EMBL" id="QBK06227.1"/>
    </source>
</evidence>
<sequence length="553" mass="58332">MMACPTIGPIGGIRPTETRKGRMKKLIYTLATSWILALSTVSYAASTDFVATHMEAGYYYGFGSGASEAQAQATAFDDLVYNLLTESGAIQKEKKNKVVLTAEMKAAVAVVATRPYTADKKDNLFQASYRVSHGDWAKAEAARTSKLAADLGPKFDAVVKGKGALGDRLSQAVQIDAALYRAGVALTLRTGDASSPLLSQTIETWAAAQLAGATVSLNPKDGLVQGGTAFVATVTAKDGSPLAGLPLSVVWSAAEATAPAQSIVTDAKGAAAFAYPSGDAFKNTRAVLTITGAFARKAPEVTFLASLDASLKTEAPYRNAEELAQVADSLANLAAGTYTVGKVDQDRRAGGNEKPRTVTVAAFAIAKGPVTNGQFRSYLDATNVPQSEWPEYLDSDGFSGADQPVVGVSYEQAVRYTAWLSAATGQKFRLPTEDEYEIAARAGQSSTFPWGDQAPTDGVRANYSNNKKFTHPSPAGSFPSGKNPLGLNDMVGNVWQWTSTSPDANMSADPSYKIVKGGSWMDGPNELRISNRRAVDPSQGASDIGFRVVREAQ</sequence>
<dbReference type="PANTHER" id="PTHR23150">
    <property type="entry name" value="SULFATASE MODIFYING FACTOR 1, 2"/>
    <property type="match status" value="1"/>
</dbReference>
<organism evidence="3 4">
    <name type="scientific">Hylemonella gracilis</name>
    <dbReference type="NCBI Taxonomy" id="80880"/>
    <lineage>
        <taxon>Bacteria</taxon>
        <taxon>Pseudomonadati</taxon>
        <taxon>Pseudomonadota</taxon>
        <taxon>Betaproteobacteria</taxon>
        <taxon>Burkholderiales</taxon>
        <taxon>Comamonadaceae</taxon>
        <taxon>Hylemonella</taxon>
    </lineage>
</organism>
<accession>A0A4P6UQ17</accession>
<dbReference type="GO" id="GO:0120147">
    <property type="term" value="F:formylglycine-generating oxidase activity"/>
    <property type="evidence" value="ECO:0007669"/>
    <property type="project" value="TreeGrafter"/>
</dbReference>
<protein>
    <recommendedName>
        <fullName evidence="2">Sulfatase-modifying factor enzyme-like domain-containing protein</fullName>
    </recommendedName>
</protein>
<keyword evidence="1" id="KW-0812">Transmembrane</keyword>
<name>A0A4P6UQ17_9BURK</name>